<keyword evidence="3" id="KW-0143">Chaperone</keyword>
<evidence type="ECO:0000259" key="5">
    <source>
        <dbReference type="Pfam" id="PF12612"/>
    </source>
</evidence>
<comment type="caution">
    <text evidence="7">The sequence shown here is derived from an EMBL/GenBank/DDBJ whole genome shotgun (WGS) entry which is preliminary data.</text>
</comment>
<gene>
    <name evidence="7" type="ORF">RN001_005371</name>
</gene>
<dbReference type="GO" id="GO:0070830">
    <property type="term" value="P:bicellular tight junction assembly"/>
    <property type="evidence" value="ECO:0007669"/>
    <property type="project" value="TreeGrafter"/>
</dbReference>
<dbReference type="PANTHER" id="PTHR12658:SF0">
    <property type="entry name" value="TUBULIN-SPECIFIC CHAPERONE D"/>
    <property type="match status" value="1"/>
</dbReference>
<evidence type="ECO:0000256" key="4">
    <source>
        <dbReference type="SAM" id="MobiDB-lite"/>
    </source>
</evidence>
<dbReference type="Pfam" id="PF25767">
    <property type="entry name" value="ARM_TBCD_2nd"/>
    <property type="match status" value="1"/>
</dbReference>
<feature type="region of interest" description="Disordered" evidence="4">
    <location>
        <begin position="322"/>
        <end position="345"/>
    </location>
</feature>
<evidence type="ECO:0000256" key="1">
    <source>
        <dbReference type="ARBA" id="ARBA00006853"/>
    </source>
</evidence>
<dbReference type="GO" id="GO:0007023">
    <property type="term" value="P:post-chaperonin tubulin folding pathway"/>
    <property type="evidence" value="ECO:0007669"/>
    <property type="project" value="InterPro"/>
</dbReference>
<dbReference type="AlphaFoldDB" id="A0AAN7Q190"/>
<reference evidence="8" key="1">
    <citation type="submission" date="2023-01" db="EMBL/GenBank/DDBJ databases">
        <title>Key to firefly adult light organ development and bioluminescence: homeobox transcription factors regulate luciferase expression and transportation to peroxisome.</title>
        <authorList>
            <person name="Fu X."/>
        </authorList>
    </citation>
    <scope>NUCLEOTIDE SEQUENCE [LARGE SCALE GENOMIC DNA]</scope>
</reference>
<dbReference type="PANTHER" id="PTHR12658">
    <property type="entry name" value="BETA-TUBULIN COFACTOR D"/>
    <property type="match status" value="1"/>
</dbReference>
<name>A0AAN7Q190_9COLE</name>
<feature type="domain" description="Tubulin-folding cofactor D ARM repeats" evidence="6">
    <location>
        <begin position="286"/>
        <end position="523"/>
    </location>
</feature>
<dbReference type="InterPro" id="IPR033162">
    <property type="entry name" value="TBCD"/>
</dbReference>
<comment type="similarity">
    <text evidence="1">Belongs to the TBCD family.</text>
</comment>
<evidence type="ECO:0000313" key="7">
    <source>
        <dbReference type="EMBL" id="KAK4882052.1"/>
    </source>
</evidence>
<dbReference type="InterPro" id="IPR058033">
    <property type="entry name" value="ARM_TBCD_2nd"/>
</dbReference>
<dbReference type="GO" id="GO:0034333">
    <property type="term" value="P:adherens junction assembly"/>
    <property type="evidence" value="ECO:0007669"/>
    <property type="project" value="TreeGrafter"/>
</dbReference>
<protein>
    <recommendedName>
        <fullName evidence="2">Tubulin-specific chaperone D</fullName>
    </recommendedName>
</protein>
<feature type="domain" description="Tubulin-folding cofactor D C-terminal" evidence="5">
    <location>
        <begin position="882"/>
        <end position="1069"/>
    </location>
</feature>
<evidence type="ECO:0000259" key="6">
    <source>
        <dbReference type="Pfam" id="PF25767"/>
    </source>
</evidence>
<dbReference type="GO" id="GO:0048487">
    <property type="term" value="F:beta-tubulin binding"/>
    <property type="evidence" value="ECO:0007669"/>
    <property type="project" value="InterPro"/>
</dbReference>
<organism evidence="7 8">
    <name type="scientific">Aquatica leii</name>
    <dbReference type="NCBI Taxonomy" id="1421715"/>
    <lineage>
        <taxon>Eukaryota</taxon>
        <taxon>Metazoa</taxon>
        <taxon>Ecdysozoa</taxon>
        <taxon>Arthropoda</taxon>
        <taxon>Hexapoda</taxon>
        <taxon>Insecta</taxon>
        <taxon>Pterygota</taxon>
        <taxon>Neoptera</taxon>
        <taxon>Endopterygota</taxon>
        <taxon>Coleoptera</taxon>
        <taxon>Polyphaga</taxon>
        <taxon>Elateriformia</taxon>
        <taxon>Elateroidea</taxon>
        <taxon>Lampyridae</taxon>
        <taxon>Luciolinae</taxon>
        <taxon>Aquatica</taxon>
    </lineage>
</organism>
<dbReference type="InterPro" id="IPR022577">
    <property type="entry name" value="TBCD_C"/>
</dbReference>
<dbReference type="GO" id="GO:0005096">
    <property type="term" value="F:GTPase activator activity"/>
    <property type="evidence" value="ECO:0007669"/>
    <property type="project" value="InterPro"/>
</dbReference>
<evidence type="ECO:0000313" key="8">
    <source>
        <dbReference type="Proteomes" id="UP001353858"/>
    </source>
</evidence>
<evidence type="ECO:0000256" key="2">
    <source>
        <dbReference type="ARBA" id="ARBA00015003"/>
    </source>
</evidence>
<feature type="compositionally biased region" description="Polar residues" evidence="4">
    <location>
        <begin position="322"/>
        <end position="335"/>
    </location>
</feature>
<proteinExistence type="inferred from homology"/>
<dbReference type="Pfam" id="PF12612">
    <property type="entry name" value="TFCD_C"/>
    <property type="match status" value="1"/>
</dbReference>
<dbReference type="GO" id="GO:0007021">
    <property type="term" value="P:tubulin complex assembly"/>
    <property type="evidence" value="ECO:0007669"/>
    <property type="project" value="InterPro"/>
</dbReference>
<dbReference type="InterPro" id="IPR011989">
    <property type="entry name" value="ARM-like"/>
</dbReference>
<dbReference type="GO" id="GO:0016328">
    <property type="term" value="C:lateral plasma membrane"/>
    <property type="evidence" value="ECO:0007669"/>
    <property type="project" value="TreeGrafter"/>
</dbReference>
<dbReference type="SUPFAM" id="SSF48371">
    <property type="entry name" value="ARM repeat"/>
    <property type="match status" value="2"/>
</dbReference>
<dbReference type="InterPro" id="IPR016024">
    <property type="entry name" value="ARM-type_fold"/>
</dbReference>
<keyword evidence="8" id="KW-1185">Reference proteome</keyword>
<dbReference type="EMBL" id="JARPUR010000002">
    <property type="protein sequence ID" value="KAK4882052.1"/>
    <property type="molecule type" value="Genomic_DNA"/>
</dbReference>
<dbReference type="Gene3D" id="1.25.10.10">
    <property type="entry name" value="Leucine-rich Repeat Variant"/>
    <property type="match status" value="2"/>
</dbReference>
<sequence>MSVVTEKSEEVSHKDDEPFGLGCALEMFSEVDEVFKMIDNLKTIVYAQQSVTEKAYERFVLILGQYQEQPHLLDSHLDLLLDKFILIVRDPTNAIEVKHETFKYMFVLIKVRGYKVVVRHLPHEVSDFEAVLQLLESQDLNDSDTWTTRYVLLLWLSIVVMIPFHMSRLDGFSSTDDKQKTVMSRVLNICKMYAVVPDKCRDASAYLAARFLTRYDIKEEYLSAFLDWAFTLSVAPESMVYVKYGCLASVAMILKHGKREDLLPFAPKLLSWIINAEFKNNPGTNVQKLVYKNIQRIGLIFLPTRVASWRYTRGNRSLTANLSSGDGKSATNKTSGGMVDDVEDGNVDVPDEVEEVIDQLIQGLRSEDSVVRWSAAKGVGRVTGRLPKELADEVVGTVLELFNPREGDGAWHGGCLALAELGRRGLLLPQRLPEVVPVILKALVYDEPRGYSSVGSHIRDAACYVCWSFARAYEKDILQPFVNEIAAALLVVTCFDREINCRRAASAAFQENVGRQGTFPHGIDILTTADFFEVSVRNNAYLTISVFIAQFEEYTFPLIRHLIDRKVEHWDIAIRELTAKTLFNLTPNGYNYMIKTVLPALLEKTTSIDLNIRHGAVLAIGETVYAISKIAKDRQVQIEDMLGNKIVDTIQTLIPSFQERFYFRGMGGELMRQACCDLIEKCSLARMPFHDSHVLDEWLKLINECLAYDVTSIRMAAVSALPSFLNEYYSRKSLNDQEIVVKEYINKVESAVHVTRMGYALALGALPAFMLGPYLERIIKTLLNTLQITNDTIKWAESRRDSIKALSSILVTMKFYFESDFTEKFINTIYDSLLNGLTEYTQDNRGDIGAWVREASMTALQTLTLLLARHKPDVLVQELVTKVTAGIAQQAVEKIDRTRALAGKIFFSFIYSDPEIPNIPSKNMLMFIFPKEECEFLNWNSAAITFPKFVKLLELSDYTYNVLLGFVYSVGGLTETLVKNSSTSLFDYLKYEQQLKGVLQINHYCDIIYQIFFDFQKNDRIVIPMFRFLNKLMGSGCISRVITNPDNDFSRKILKLVQLEIAGCKDIYKLIDGIDLLCQFIQIRTDVCCTALVQLSILLCHPQSYLRKSTASRLFESLLVYGEGSVIPEDNLDEVMNILSSTNWDDSVDLVKPVRNGLCNLMNIRVPVPKKKLVDQKKM</sequence>
<evidence type="ECO:0000256" key="3">
    <source>
        <dbReference type="ARBA" id="ARBA00023186"/>
    </source>
</evidence>
<dbReference type="GO" id="GO:0000226">
    <property type="term" value="P:microtubule cytoskeleton organization"/>
    <property type="evidence" value="ECO:0007669"/>
    <property type="project" value="TreeGrafter"/>
</dbReference>
<dbReference type="Proteomes" id="UP001353858">
    <property type="component" value="Unassembled WGS sequence"/>
</dbReference>
<accession>A0AAN7Q190</accession>
<dbReference type="Pfam" id="PF23579">
    <property type="entry name" value="ARM_TBCD"/>
    <property type="match status" value="1"/>
</dbReference>